<name>F5S6L0_KINKI</name>
<gene>
    <name evidence="1" type="ORF">HMPREF0476_0843</name>
</gene>
<sequence>MLDKPIIAVLKFATSFNRKFTSCKTLYSHVHIIGTPLRCGTALLHVDNHFCYQNNRPDFCGGFFIAVLSHDRISATAFIYVYKGIIMQAISLIDPITPAIKSLRQCCLLTDGNAHRTDLLAQHNLDFAHNDKISEAMLPEIRTVAMLIAASRHDFSQASPAQFTDEADWFAARIIVLNVRHFHLNVRLAPMLHLANQRAEQFAAHYDLPFMPAQIRPSLHQKRPNGILLMDCAITGTAHENLLENSRALRALLFKIV</sequence>
<dbReference type="EMBL" id="AFHS01000031">
    <property type="protein sequence ID" value="EGK09842.1"/>
    <property type="molecule type" value="Genomic_DNA"/>
</dbReference>
<protein>
    <submittedName>
        <fullName evidence="1">Uncharacterized protein</fullName>
    </submittedName>
</protein>
<dbReference type="Proteomes" id="UP000004207">
    <property type="component" value="Unassembled WGS sequence"/>
</dbReference>
<reference evidence="1 2" key="1">
    <citation type="submission" date="2011-04" db="EMBL/GenBank/DDBJ databases">
        <authorList>
            <person name="Muzny D."/>
            <person name="Qin X."/>
            <person name="Deng J."/>
            <person name="Jiang H."/>
            <person name="Liu Y."/>
            <person name="Qu J."/>
            <person name="Song X.-Z."/>
            <person name="Zhang L."/>
            <person name="Thornton R."/>
            <person name="Coyle M."/>
            <person name="Francisco L."/>
            <person name="Jackson L."/>
            <person name="Javaid M."/>
            <person name="Korchina V."/>
            <person name="Kovar C."/>
            <person name="Mata R."/>
            <person name="Mathew T."/>
            <person name="Ngo R."/>
            <person name="Nguyen L."/>
            <person name="Nguyen N."/>
            <person name="Okwuonu G."/>
            <person name="Ongeri F."/>
            <person name="Pham C."/>
            <person name="Simmons D."/>
            <person name="Wilczek-Boney K."/>
            <person name="Hale W."/>
            <person name="Jakkamsetti A."/>
            <person name="Pham P."/>
            <person name="Ruth R."/>
            <person name="San Lucas F."/>
            <person name="Warren J."/>
            <person name="Zhang J."/>
            <person name="Zhao Z."/>
            <person name="Zhou C."/>
            <person name="Zhu D."/>
            <person name="Lee S."/>
            <person name="Bess C."/>
            <person name="Blankenburg K."/>
            <person name="Forbes L."/>
            <person name="Fu Q."/>
            <person name="Gubbala S."/>
            <person name="Hirani K."/>
            <person name="Jayaseelan J.C."/>
            <person name="Lara F."/>
            <person name="Munidasa M."/>
            <person name="Palculict T."/>
            <person name="Patil S."/>
            <person name="Pu L.-L."/>
            <person name="Saada N."/>
            <person name="Tang L."/>
            <person name="Weissenberger G."/>
            <person name="Zhu Y."/>
            <person name="Hemphill L."/>
            <person name="Shang Y."/>
            <person name="Youmans B."/>
            <person name="Ayvaz T."/>
            <person name="Ross M."/>
            <person name="Santibanez J."/>
            <person name="Aqrawi P."/>
            <person name="Gross S."/>
            <person name="Joshi V."/>
            <person name="Fowler G."/>
            <person name="Nazareth L."/>
            <person name="Reid J."/>
            <person name="Worley K."/>
            <person name="Petrosino J."/>
            <person name="Highlander S."/>
            <person name="Gibbs R."/>
        </authorList>
    </citation>
    <scope>NUCLEOTIDE SEQUENCE [LARGE SCALE GENOMIC DNA]</scope>
    <source>
        <strain evidence="1 2">ATCC 23330</strain>
    </source>
</reference>
<keyword evidence="2" id="KW-1185">Reference proteome</keyword>
<evidence type="ECO:0000313" key="2">
    <source>
        <dbReference type="Proteomes" id="UP000004207"/>
    </source>
</evidence>
<comment type="caution">
    <text evidence="1">The sequence shown here is derived from an EMBL/GenBank/DDBJ whole genome shotgun (WGS) entry which is preliminary data.</text>
</comment>
<organism evidence="1 2">
    <name type="scientific">Kingella kingae ATCC 23330</name>
    <dbReference type="NCBI Taxonomy" id="887327"/>
    <lineage>
        <taxon>Bacteria</taxon>
        <taxon>Pseudomonadati</taxon>
        <taxon>Pseudomonadota</taxon>
        <taxon>Betaproteobacteria</taxon>
        <taxon>Neisseriales</taxon>
        <taxon>Neisseriaceae</taxon>
        <taxon>Kingella</taxon>
    </lineage>
</organism>
<proteinExistence type="predicted"/>
<dbReference type="eggNOG" id="ENOG50320KD">
    <property type="taxonomic scope" value="Bacteria"/>
</dbReference>
<accession>F5S6L0</accession>
<evidence type="ECO:0000313" key="1">
    <source>
        <dbReference type="EMBL" id="EGK09842.1"/>
    </source>
</evidence>
<dbReference type="HOGENOM" id="CLU_1281786_0_0_4"/>
<dbReference type="AlphaFoldDB" id="F5S6L0"/>